<gene>
    <name evidence="2" type="ORF">SAMN05216387_103285</name>
</gene>
<keyword evidence="1" id="KW-0472">Membrane</keyword>
<name>A0A1H7KN00_9PROT</name>
<evidence type="ECO:0000313" key="2">
    <source>
        <dbReference type="EMBL" id="SEK88211.1"/>
    </source>
</evidence>
<protein>
    <submittedName>
        <fullName evidence="2">Uncharacterized protein</fullName>
    </submittedName>
</protein>
<dbReference type="RefSeq" id="WP_090828122.1">
    <property type="nucleotide sequence ID" value="NZ_FOBH01000003.1"/>
</dbReference>
<dbReference type="STRING" id="1233.SAMN05216387_103285"/>
<sequence>MIFVINVTAIYASFSLNHMNAIYWGAILPVLYAIVVAPHALIGRPGMPRAAITKALIAKWNNADDLSRYIIQYWMALAYPSTSWKKRRNSVTLYLTSFFLCACYFAKESFVAGLIMFLAGYVLYQMSLRVDRPRLVYANPEFRVGGNDESSRREWELAAMSIIAFADLYPDDGTLKESANQVSEDGDVKFLLAHHRYDHGASWAS</sequence>
<dbReference type="AlphaFoldDB" id="A0A1H7KN00"/>
<dbReference type="Proteomes" id="UP000198620">
    <property type="component" value="Unassembled WGS sequence"/>
</dbReference>
<dbReference type="EMBL" id="FOBH01000003">
    <property type="protein sequence ID" value="SEK88211.1"/>
    <property type="molecule type" value="Genomic_DNA"/>
</dbReference>
<reference evidence="2 3" key="1">
    <citation type="submission" date="2016-10" db="EMBL/GenBank/DDBJ databases">
        <authorList>
            <person name="de Groot N.N."/>
        </authorList>
    </citation>
    <scope>NUCLEOTIDE SEQUENCE [LARGE SCALE GENOMIC DNA]</scope>
    <source>
        <strain evidence="2 3">Nv1</strain>
    </source>
</reference>
<proteinExistence type="predicted"/>
<organism evidence="2 3">
    <name type="scientific">Nitrosovibrio tenuis</name>
    <dbReference type="NCBI Taxonomy" id="1233"/>
    <lineage>
        <taxon>Bacteria</taxon>
        <taxon>Pseudomonadati</taxon>
        <taxon>Pseudomonadota</taxon>
        <taxon>Betaproteobacteria</taxon>
        <taxon>Nitrosomonadales</taxon>
        <taxon>Nitrosomonadaceae</taxon>
        <taxon>Nitrosovibrio</taxon>
    </lineage>
</organism>
<evidence type="ECO:0000313" key="3">
    <source>
        <dbReference type="Proteomes" id="UP000198620"/>
    </source>
</evidence>
<feature type="transmembrane region" description="Helical" evidence="1">
    <location>
        <begin position="21"/>
        <end position="42"/>
    </location>
</feature>
<keyword evidence="1" id="KW-1133">Transmembrane helix</keyword>
<keyword evidence="1" id="KW-0812">Transmembrane</keyword>
<feature type="transmembrane region" description="Helical" evidence="1">
    <location>
        <begin position="91"/>
        <end position="124"/>
    </location>
</feature>
<dbReference type="OrthoDB" id="8564990at2"/>
<keyword evidence="3" id="KW-1185">Reference proteome</keyword>
<evidence type="ECO:0000256" key="1">
    <source>
        <dbReference type="SAM" id="Phobius"/>
    </source>
</evidence>
<accession>A0A1H7KN00</accession>